<reference evidence="3" key="1">
    <citation type="submission" date="2018-08" db="EMBL/GenBank/DDBJ databases">
        <authorList>
            <person name="Rodrigo-Torres L."/>
            <person name="Arahal R. D."/>
            <person name="Lucena T."/>
        </authorList>
    </citation>
    <scope>NUCLEOTIDE SEQUENCE [LARGE SCALE GENOMIC DNA]</scope>
    <source>
        <strain evidence="3">CECT 7235</strain>
    </source>
</reference>
<protein>
    <recommendedName>
        <fullName evidence="1">SecDF P1 head subdomain domain-containing protein</fullName>
    </recommendedName>
</protein>
<accession>A0A3B0MVV5</accession>
<dbReference type="Gene3D" id="3.30.1360.200">
    <property type="match status" value="1"/>
</dbReference>
<dbReference type="Pfam" id="PF22599">
    <property type="entry name" value="SecDF_P1_head"/>
    <property type="match status" value="1"/>
</dbReference>
<keyword evidence="3" id="KW-1185">Reference proteome</keyword>
<organism evidence="2 3">
    <name type="scientific">Roseinatronobacter ekhonensis</name>
    <dbReference type="NCBI Taxonomy" id="254356"/>
    <lineage>
        <taxon>Bacteria</taxon>
        <taxon>Pseudomonadati</taxon>
        <taxon>Pseudomonadota</taxon>
        <taxon>Alphaproteobacteria</taxon>
        <taxon>Rhodobacterales</taxon>
        <taxon>Paracoccaceae</taxon>
        <taxon>Roseinatronobacter</taxon>
    </lineage>
</organism>
<dbReference type="InterPro" id="IPR054384">
    <property type="entry name" value="SecDF_P1_head"/>
</dbReference>
<evidence type="ECO:0000313" key="2">
    <source>
        <dbReference type="EMBL" id="SUZ33889.1"/>
    </source>
</evidence>
<dbReference type="EMBL" id="UIHC01000085">
    <property type="protein sequence ID" value="SUZ33889.1"/>
    <property type="molecule type" value="Genomic_DNA"/>
</dbReference>
<evidence type="ECO:0000259" key="1">
    <source>
        <dbReference type="Pfam" id="PF22599"/>
    </source>
</evidence>
<name>A0A3B0MVV5_9RHOB</name>
<dbReference type="AlphaFoldDB" id="A0A3B0MVV5"/>
<proteinExistence type="predicted"/>
<feature type="domain" description="SecDF P1 head subdomain" evidence="1">
    <location>
        <begin position="13"/>
        <end position="114"/>
    </location>
</feature>
<dbReference type="Proteomes" id="UP000272908">
    <property type="component" value="Unassembled WGS sequence"/>
</dbReference>
<gene>
    <name evidence="2" type="ORF">ROE7235_03664</name>
</gene>
<sequence>MGLGNDLLPVRGESDSYFIVERRDIIEGQDFLSYESTFDLNGYPAISFRLNVEGAEKLTIYTQSELGGIVAVVLDDQVVATIINEVRIPANEGLIAGRFTKGDADKLVTMLNVGFFFSGAGNSAV</sequence>
<evidence type="ECO:0000313" key="3">
    <source>
        <dbReference type="Proteomes" id="UP000272908"/>
    </source>
</evidence>